<feature type="domain" description="TonB-dependent receptor plug" evidence="11">
    <location>
        <begin position="235"/>
        <end position="356"/>
    </location>
</feature>
<evidence type="ECO:0000313" key="13">
    <source>
        <dbReference type="Proteomes" id="UP001165302"/>
    </source>
</evidence>
<dbReference type="InterPro" id="IPR008969">
    <property type="entry name" value="CarboxyPept-like_regulatory"/>
</dbReference>
<keyword evidence="7 8" id="KW-0998">Cell outer membrane</keyword>
<evidence type="ECO:0000256" key="8">
    <source>
        <dbReference type="PROSITE-ProRule" id="PRU01360"/>
    </source>
</evidence>
<keyword evidence="3 8" id="KW-1134">Transmembrane beta strand</keyword>
<dbReference type="InterPro" id="IPR023996">
    <property type="entry name" value="TonB-dep_OMP_SusC/RagA"/>
</dbReference>
<evidence type="ECO:0000256" key="9">
    <source>
        <dbReference type="RuleBase" id="RU003357"/>
    </source>
</evidence>
<proteinExistence type="inferred from homology"/>
<sequence length="1128" mass="126502">MIFFYSEEIIRHFTPNKIFKKCLFIMKITTLLILAFSTLSYATGKAQKISLNLKNRSLEEAFKKIEQQTIYTFTYNKKLLKTANKVNVFLEGKSLEETLSTILKSQPLSYTIYDEHVVLSPKSNYEENGPKITNSKIEVQESLTGVIQDASGQLISGASILNITNNVRSISDVKGEFNIKGKIGDVLQVTYVGYNAEKITVSSASRVIVRLTLQDNTLEDVVVTALGIKRSEKALSYQIQQVSGEDLSASKGSNFVNSLVGKVAGAQINSSSSGPGGAVKVVLRGSKSIALDNNALYVIDGIPMNNFKVNPGEGSFASQPSSESIADINPDDIESISVMTGPTSAALYGYQGANGVILVTTKKGKADKTSLTYNHNTMFSTPLLLPQFQNKYGNAMNSNQSWGGVINSDYNPAKFFQTGYNMNNSLALSTGTDKSQNYFSMAYNNAEGIISNNTYNRYNFMYRNTTNFLDDKLTFDFSANYIIQKDLNMMSQGQYSNPLPAVYLFPRGEDFSAIRLFERYDEVTGRSTQFWPYGDQGLTMQNPYWTMNKMDRINNRKRYFLTASLKYNLTNDWNITGRVNADNMNRRFTDSRHAGTIGVLSGPLGRFNLQQNDQNQLYADIISNYKKNWSDFSLNLNVGGSIRHMNFESNSITGDLDKIGNYFSLENLDRSIGSYKVDQDGLRQQTQSVFASAEFGYKNALFLTLTERLDWDSALAMSTAMDKPMYDYPSIGLSAVINELTTLPQVFSYMKLRGSYARIGRPYAPYLTTEQYVYNDQTDTYSLPRIRPNYALKPEMTNTYEFGADMRFFNNALTFNVTYYSADTENQTHTIMESGTEYEAKLIQAGKVRNNGVEMLLGYDKSWGKFSWASNITYSINHNKVVQLYSDEIMKENPDINVFVNKAVLGSVGSPIVRLTEGGSLGDIYSTSDFKRDNNGHIFLNPSTLLPIIENLNSDEYRKLGSILPKTHVGWRNSFTYDNLRLNVALAGRFGGLVVSNTQAFLDRYGVSEYSANLREEGAFNILNNEIPIENYLNIIGEGTGKSDFYTYNADNVRLQEVSLEYKLDRKWFNNKAGVTVGISGNNLAFIYKKAPFDPEASPNASSTFYSGVDYFMQPTQKNFGFNVKVNF</sequence>
<evidence type="ECO:0000256" key="5">
    <source>
        <dbReference type="ARBA" id="ARBA00023077"/>
    </source>
</evidence>
<keyword evidence="6 8" id="KW-0472">Membrane</keyword>
<evidence type="ECO:0000259" key="11">
    <source>
        <dbReference type="Pfam" id="PF07715"/>
    </source>
</evidence>
<dbReference type="Pfam" id="PF00593">
    <property type="entry name" value="TonB_dep_Rec_b-barrel"/>
    <property type="match status" value="1"/>
</dbReference>
<evidence type="ECO:0000313" key="12">
    <source>
        <dbReference type="EMBL" id="MCA5005068.1"/>
    </source>
</evidence>
<keyword evidence="2 8" id="KW-0813">Transport</keyword>
<accession>A0ABS7Z4G8</accession>
<keyword evidence="5 9" id="KW-0798">TonB box</keyword>
<evidence type="ECO:0000256" key="3">
    <source>
        <dbReference type="ARBA" id="ARBA00022452"/>
    </source>
</evidence>
<reference evidence="12" key="1">
    <citation type="submission" date="2020-10" db="EMBL/GenBank/DDBJ databases">
        <authorList>
            <person name="Lu T."/>
            <person name="Wang Q."/>
            <person name="Han X."/>
        </authorList>
    </citation>
    <scope>NUCLEOTIDE SEQUENCE</scope>
    <source>
        <strain evidence="12">WQ 366</strain>
    </source>
</reference>
<dbReference type="Pfam" id="PF07715">
    <property type="entry name" value="Plug"/>
    <property type="match status" value="1"/>
</dbReference>
<comment type="similarity">
    <text evidence="8 9">Belongs to the TonB-dependent receptor family.</text>
</comment>
<dbReference type="InterPro" id="IPR000531">
    <property type="entry name" value="Beta-barrel_TonB"/>
</dbReference>
<dbReference type="PROSITE" id="PS52016">
    <property type="entry name" value="TONB_DEPENDENT_REC_3"/>
    <property type="match status" value="1"/>
</dbReference>
<dbReference type="SUPFAM" id="SSF49464">
    <property type="entry name" value="Carboxypeptidase regulatory domain-like"/>
    <property type="match status" value="1"/>
</dbReference>
<organism evidence="12 13">
    <name type="scientific">Sphingobacterium bovistauri</name>
    <dbReference type="NCBI Taxonomy" id="2781959"/>
    <lineage>
        <taxon>Bacteria</taxon>
        <taxon>Pseudomonadati</taxon>
        <taxon>Bacteroidota</taxon>
        <taxon>Sphingobacteriia</taxon>
        <taxon>Sphingobacteriales</taxon>
        <taxon>Sphingobacteriaceae</taxon>
        <taxon>Sphingobacterium</taxon>
    </lineage>
</organism>
<evidence type="ECO:0000256" key="4">
    <source>
        <dbReference type="ARBA" id="ARBA00022692"/>
    </source>
</evidence>
<keyword evidence="4 8" id="KW-0812">Transmembrane</keyword>
<evidence type="ECO:0000256" key="2">
    <source>
        <dbReference type="ARBA" id="ARBA00022448"/>
    </source>
</evidence>
<dbReference type="InterPro" id="IPR023997">
    <property type="entry name" value="TonB-dep_OMP_SusC/RagA_CS"/>
</dbReference>
<evidence type="ECO:0000256" key="6">
    <source>
        <dbReference type="ARBA" id="ARBA00023136"/>
    </source>
</evidence>
<comment type="subcellular location">
    <subcellularLocation>
        <location evidence="1 8">Cell outer membrane</location>
        <topology evidence="1 8">Multi-pass membrane protein</topology>
    </subcellularLocation>
</comment>
<dbReference type="InterPro" id="IPR037066">
    <property type="entry name" value="Plug_dom_sf"/>
</dbReference>
<name>A0ABS7Z4G8_9SPHI</name>
<evidence type="ECO:0000259" key="10">
    <source>
        <dbReference type="Pfam" id="PF00593"/>
    </source>
</evidence>
<dbReference type="NCBIfam" id="TIGR04056">
    <property type="entry name" value="OMP_RagA_SusC"/>
    <property type="match status" value="1"/>
</dbReference>
<dbReference type="Proteomes" id="UP001165302">
    <property type="component" value="Unassembled WGS sequence"/>
</dbReference>
<evidence type="ECO:0000256" key="1">
    <source>
        <dbReference type="ARBA" id="ARBA00004571"/>
    </source>
</evidence>
<gene>
    <name evidence="12" type="ORF">IPZ78_07870</name>
</gene>
<dbReference type="InterPro" id="IPR036942">
    <property type="entry name" value="Beta-barrel_TonB_sf"/>
</dbReference>
<dbReference type="NCBIfam" id="TIGR04057">
    <property type="entry name" value="SusC_RagA_signa"/>
    <property type="match status" value="1"/>
</dbReference>
<protein>
    <submittedName>
        <fullName evidence="12">SusC/RagA family TonB-linked outer membrane protein</fullName>
    </submittedName>
</protein>
<dbReference type="Gene3D" id="2.40.170.20">
    <property type="entry name" value="TonB-dependent receptor, beta-barrel domain"/>
    <property type="match status" value="1"/>
</dbReference>
<dbReference type="Gene3D" id="2.170.130.10">
    <property type="entry name" value="TonB-dependent receptor, plug domain"/>
    <property type="match status" value="1"/>
</dbReference>
<comment type="caution">
    <text evidence="12">The sequence shown here is derived from an EMBL/GenBank/DDBJ whole genome shotgun (WGS) entry which is preliminary data.</text>
</comment>
<dbReference type="SUPFAM" id="SSF56935">
    <property type="entry name" value="Porins"/>
    <property type="match status" value="1"/>
</dbReference>
<dbReference type="InterPro" id="IPR039426">
    <property type="entry name" value="TonB-dep_rcpt-like"/>
</dbReference>
<feature type="domain" description="TonB-dependent receptor-like beta-barrel" evidence="10">
    <location>
        <begin position="520"/>
        <end position="879"/>
    </location>
</feature>
<dbReference type="EMBL" id="JADEYP010000012">
    <property type="protein sequence ID" value="MCA5005068.1"/>
    <property type="molecule type" value="Genomic_DNA"/>
</dbReference>
<evidence type="ECO:0000256" key="7">
    <source>
        <dbReference type="ARBA" id="ARBA00023237"/>
    </source>
</evidence>
<dbReference type="InterPro" id="IPR012910">
    <property type="entry name" value="Plug_dom"/>
</dbReference>
<keyword evidence="13" id="KW-1185">Reference proteome</keyword>